<dbReference type="EMBL" id="LS974202">
    <property type="protein sequence ID" value="SSC11688.1"/>
    <property type="molecule type" value="Genomic_DNA"/>
</dbReference>
<keyword evidence="4" id="KW-1003">Cell membrane</keyword>
<evidence type="ECO:0000256" key="2">
    <source>
        <dbReference type="ARBA" id="ARBA00009773"/>
    </source>
</evidence>
<dbReference type="AlphaFoldDB" id="A0A7Z7LCV6"/>
<dbReference type="Pfam" id="PF01594">
    <property type="entry name" value="AI-2E_transport"/>
    <property type="match status" value="1"/>
</dbReference>
<evidence type="ECO:0000256" key="5">
    <source>
        <dbReference type="ARBA" id="ARBA00022692"/>
    </source>
</evidence>
<dbReference type="RefSeq" id="WP_169698137.1">
    <property type="nucleotide sequence ID" value="NZ_LS974202.1"/>
</dbReference>
<evidence type="ECO:0000256" key="1">
    <source>
        <dbReference type="ARBA" id="ARBA00004651"/>
    </source>
</evidence>
<feature type="transmembrane region" description="Helical" evidence="8">
    <location>
        <begin position="283"/>
        <end position="306"/>
    </location>
</feature>
<evidence type="ECO:0008006" key="11">
    <source>
        <dbReference type="Google" id="ProtNLM"/>
    </source>
</evidence>
<evidence type="ECO:0000313" key="9">
    <source>
        <dbReference type="EMBL" id="SSC11688.1"/>
    </source>
</evidence>
<sequence length="484" mass="54574">MFRNIVKQPRFIAAVFTMIYLIIGLVVFSVSLRTAVIVFSTFTVVLLLEPWARLAQKYFKIKRSLSLGFGLVIIFVGLITLIVFLTTPLAKEASKFYNIVVDFFPSVEETKITSFEVNTNIDRLLSEENFVNGLTQEEKGSLELLSKDLKSYYAEIMKTVPTMESSFEKELKSIEEGLREKGNYIVIMSSDQTREASYEELNEVTSRYLSPSNAATLSEELLANAMQVQSQELWREVVAYFMPKNLDPVRQAATYESVRNFLIQVQNILREFLPSLLEKVPSFITSTGLVIFFTIVGAIYLSYYFLSIKEIVPKLYPKKVRKIATEFLSDTYKNLERYVISIVLVAIIVGIVVGIAIKAMGLKYSLLMGLWAAFTNLIPIVGVPLEFIPLLLLAVSTQNILLVIILLIVLTIVHAAAFILFLVFMKGYNRINPVMIILMIVVAGQLFGLFGAIIAVPFAILIKMLWIHFISPLLDEDQPVDGTS</sequence>
<keyword evidence="10" id="KW-1185">Reference proteome</keyword>
<comment type="subcellular location">
    <subcellularLocation>
        <location evidence="1">Cell membrane</location>
        <topology evidence="1">Multi-pass membrane protein</topology>
    </subcellularLocation>
</comment>
<feature type="transmembrane region" description="Helical" evidence="8">
    <location>
        <begin position="12"/>
        <end position="30"/>
    </location>
</feature>
<evidence type="ECO:0000256" key="7">
    <source>
        <dbReference type="ARBA" id="ARBA00023136"/>
    </source>
</evidence>
<evidence type="ECO:0000256" key="8">
    <source>
        <dbReference type="SAM" id="Phobius"/>
    </source>
</evidence>
<dbReference type="InterPro" id="IPR002549">
    <property type="entry name" value="AI-2E-like"/>
</dbReference>
<keyword evidence="3" id="KW-0813">Transport</keyword>
<gene>
    <name evidence="9" type="ORF">MESINF_0239</name>
</gene>
<keyword evidence="7 8" id="KW-0472">Membrane</keyword>
<feature type="transmembrane region" description="Helical" evidence="8">
    <location>
        <begin position="436"/>
        <end position="462"/>
    </location>
</feature>
<feature type="transmembrane region" description="Helical" evidence="8">
    <location>
        <begin position="64"/>
        <end position="85"/>
    </location>
</feature>
<reference evidence="9 10" key="1">
    <citation type="submission" date="2017-01" db="EMBL/GenBank/DDBJ databases">
        <authorList>
            <person name="Erauso G."/>
        </authorList>
    </citation>
    <scope>NUCLEOTIDE SEQUENCE [LARGE SCALE GENOMIC DNA]</scope>
    <source>
        <strain evidence="9">MESINF1</strain>
    </source>
</reference>
<dbReference type="GO" id="GO:0055085">
    <property type="term" value="P:transmembrane transport"/>
    <property type="evidence" value="ECO:0007669"/>
    <property type="project" value="TreeGrafter"/>
</dbReference>
<feature type="transmembrane region" description="Helical" evidence="8">
    <location>
        <begin position="369"/>
        <end position="393"/>
    </location>
</feature>
<feature type="transmembrane region" description="Helical" evidence="8">
    <location>
        <begin position="400"/>
        <end position="424"/>
    </location>
</feature>
<evidence type="ECO:0000313" key="10">
    <source>
        <dbReference type="Proteomes" id="UP000250796"/>
    </source>
</evidence>
<evidence type="ECO:0000256" key="3">
    <source>
        <dbReference type="ARBA" id="ARBA00022448"/>
    </source>
</evidence>
<dbReference type="KEGG" id="minf:MESINF_0239"/>
<feature type="transmembrane region" description="Helical" evidence="8">
    <location>
        <begin position="36"/>
        <end position="52"/>
    </location>
</feature>
<keyword evidence="5 8" id="KW-0812">Transmembrane</keyword>
<organism evidence="9 10">
    <name type="scientific">Mesotoga infera</name>
    <dbReference type="NCBI Taxonomy" id="1236046"/>
    <lineage>
        <taxon>Bacteria</taxon>
        <taxon>Thermotogati</taxon>
        <taxon>Thermotogota</taxon>
        <taxon>Thermotogae</taxon>
        <taxon>Kosmotogales</taxon>
        <taxon>Kosmotogaceae</taxon>
        <taxon>Mesotoga</taxon>
    </lineage>
</organism>
<keyword evidence="6 8" id="KW-1133">Transmembrane helix</keyword>
<dbReference type="PANTHER" id="PTHR21716">
    <property type="entry name" value="TRANSMEMBRANE PROTEIN"/>
    <property type="match status" value="1"/>
</dbReference>
<dbReference type="GO" id="GO:0005886">
    <property type="term" value="C:plasma membrane"/>
    <property type="evidence" value="ECO:0007669"/>
    <property type="project" value="UniProtKB-SubCell"/>
</dbReference>
<accession>A0A7Z7LCV6</accession>
<evidence type="ECO:0000256" key="4">
    <source>
        <dbReference type="ARBA" id="ARBA00022475"/>
    </source>
</evidence>
<dbReference type="Proteomes" id="UP000250796">
    <property type="component" value="Chromosome MESINF"/>
</dbReference>
<feature type="transmembrane region" description="Helical" evidence="8">
    <location>
        <begin position="338"/>
        <end position="357"/>
    </location>
</feature>
<name>A0A7Z7LCV6_9BACT</name>
<proteinExistence type="inferred from homology"/>
<protein>
    <recommendedName>
        <fullName evidence="11">AI-2E family transporter</fullName>
    </recommendedName>
</protein>
<evidence type="ECO:0000256" key="6">
    <source>
        <dbReference type="ARBA" id="ARBA00022989"/>
    </source>
</evidence>
<dbReference type="PANTHER" id="PTHR21716:SF53">
    <property type="entry name" value="PERMEASE PERM-RELATED"/>
    <property type="match status" value="1"/>
</dbReference>
<comment type="similarity">
    <text evidence="2">Belongs to the autoinducer-2 exporter (AI-2E) (TC 2.A.86) family.</text>
</comment>